<dbReference type="AlphaFoldDB" id="B4S3Q5"/>
<dbReference type="InterPro" id="IPR011322">
    <property type="entry name" value="N-reg_PII-like_a/b"/>
</dbReference>
<dbReference type="STRING" id="290512.Paes_0192"/>
<gene>
    <name evidence="2" type="ordered locus">Paes_0192</name>
</gene>
<dbReference type="InterPro" id="IPR015867">
    <property type="entry name" value="N-reg_PII/ATP_PRibTrfase_C"/>
</dbReference>
<dbReference type="HOGENOM" id="CLU_146749_0_0_10"/>
<dbReference type="Pfam" id="PF02641">
    <property type="entry name" value="DUF190"/>
    <property type="match status" value="1"/>
</dbReference>
<proteinExistence type="inferred from homology"/>
<comment type="similarity">
    <text evidence="1">Belongs to the UPF0166 family.</text>
</comment>
<dbReference type="eggNOG" id="COG1993">
    <property type="taxonomic scope" value="Bacteria"/>
</dbReference>
<evidence type="ECO:0000256" key="1">
    <source>
        <dbReference type="ARBA" id="ARBA00010554"/>
    </source>
</evidence>
<dbReference type="EMBL" id="CP001108">
    <property type="protein sequence ID" value="ACF45251.1"/>
    <property type="molecule type" value="Genomic_DNA"/>
</dbReference>
<keyword evidence="3" id="KW-1185">Reference proteome</keyword>
<dbReference type="PANTHER" id="PTHR35983">
    <property type="entry name" value="UPF0166 PROTEIN TM_0021"/>
    <property type="match status" value="1"/>
</dbReference>
<organism evidence="2 3">
    <name type="scientific">Prosthecochloris aestuarii (strain DSM 271 / SK 413)</name>
    <dbReference type="NCBI Taxonomy" id="290512"/>
    <lineage>
        <taxon>Bacteria</taxon>
        <taxon>Pseudomonadati</taxon>
        <taxon>Chlorobiota</taxon>
        <taxon>Chlorobiia</taxon>
        <taxon>Chlorobiales</taxon>
        <taxon>Chlorobiaceae</taxon>
        <taxon>Prosthecochloris</taxon>
    </lineage>
</organism>
<dbReference type="SUPFAM" id="SSF54913">
    <property type="entry name" value="GlnB-like"/>
    <property type="match status" value="1"/>
</dbReference>
<protein>
    <submittedName>
        <fullName evidence="2">Uncharacterized protein</fullName>
    </submittedName>
</protein>
<evidence type="ECO:0000313" key="3">
    <source>
        <dbReference type="Proteomes" id="UP000002725"/>
    </source>
</evidence>
<evidence type="ECO:0000313" key="2">
    <source>
        <dbReference type="EMBL" id="ACF45251.1"/>
    </source>
</evidence>
<dbReference type="PANTHER" id="PTHR35983:SF1">
    <property type="entry name" value="UPF0166 PROTEIN TM_0021"/>
    <property type="match status" value="1"/>
</dbReference>
<dbReference type="Proteomes" id="UP000002725">
    <property type="component" value="Chromosome"/>
</dbReference>
<sequence>MRFEQQQRLRIYMSEQAKYGHRPLYEHLVDEARSHGIAGATVFKGVLSFGMSGKVHTAKILELSPDLPVVIDLIDSPDMIASFLPLLETLVTDGRADARVTLEEVLSAVVGRPTA</sequence>
<dbReference type="Gene3D" id="3.30.70.120">
    <property type="match status" value="1"/>
</dbReference>
<dbReference type="KEGG" id="paa:Paes_0192"/>
<reference evidence="2" key="1">
    <citation type="submission" date="2008-06" db="EMBL/GenBank/DDBJ databases">
        <title>Complete sequence of chromosome of Prosthecochloris aestuarii DSM 271.</title>
        <authorList>
            <consortium name="US DOE Joint Genome Institute"/>
            <person name="Lucas S."/>
            <person name="Copeland A."/>
            <person name="Lapidus A."/>
            <person name="Glavina del Rio T."/>
            <person name="Dalin E."/>
            <person name="Tice H."/>
            <person name="Bruce D."/>
            <person name="Goodwin L."/>
            <person name="Pitluck S."/>
            <person name="Schmutz J."/>
            <person name="Larimer F."/>
            <person name="Land M."/>
            <person name="Hauser L."/>
            <person name="Kyrpides N."/>
            <person name="Anderson I."/>
            <person name="Liu Z."/>
            <person name="Li T."/>
            <person name="Zhao F."/>
            <person name="Overmann J."/>
            <person name="Bryant D.A."/>
            <person name="Richardson P."/>
        </authorList>
    </citation>
    <scope>NUCLEOTIDE SEQUENCE [LARGE SCALE GENOMIC DNA]</scope>
    <source>
        <strain evidence="2">DSM 271</strain>
    </source>
</reference>
<accession>B4S3Q5</accession>
<dbReference type="RefSeq" id="WP_012504788.1">
    <property type="nucleotide sequence ID" value="NC_011059.1"/>
</dbReference>
<name>B4S3Q5_PROA2</name>
<dbReference type="InterPro" id="IPR003793">
    <property type="entry name" value="UPF0166"/>
</dbReference>